<accession>A0ABU9NQ73</accession>
<dbReference type="RefSeq" id="WP_342692294.1">
    <property type="nucleotide sequence ID" value="NZ_JBCGDP010000012.1"/>
</dbReference>
<evidence type="ECO:0000313" key="3">
    <source>
        <dbReference type="EMBL" id="MEM0577392.1"/>
    </source>
</evidence>
<gene>
    <name evidence="3" type="ORF">WFZ86_12855</name>
</gene>
<dbReference type="Pfam" id="PF20009">
    <property type="entry name" value="GEVED"/>
    <property type="match status" value="1"/>
</dbReference>
<dbReference type="Proteomes" id="UP001468798">
    <property type="component" value="Unassembled WGS sequence"/>
</dbReference>
<evidence type="ECO:0000259" key="1">
    <source>
        <dbReference type="Pfam" id="PF05572"/>
    </source>
</evidence>
<dbReference type="InterPro" id="IPR008754">
    <property type="entry name" value="Peptidase_M43"/>
</dbReference>
<keyword evidence="4" id="KW-1185">Reference proteome</keyword>
<feature type="domain" description="Peptidase M43 pregnancy-associated plasma-A" evidence="1">
    <location>
        <begin position="188"/>
        <end position="339"/>
    </location>
</feature>
<protein>
    <submittedName>
        <fullName evidence="3">GEVED domain-containing protein</fullName>
    </submittedName>
</protein>
<evidence type="ECO:0000259" key="2">
    <source>
        <dbReference type="Pfam" id="PF20009"/>
    </source>
</evidence>
<dbReference type="Gene3D" id="3.40.390.10">
    <property type="entry name" value="Collagenase (Catalytic Domain)"/>
    <property type="match status" value="1"/>
</dbReference>
<dbReference type="SUPFAM" id="SSF55486">
    <property type="entry name" value="Metalloproteases ('zincins'), catalytic domain"/>
    <property type="match status" value="1"/>
</dbReference>
<comment type="caution">
    <text evidence="3">The sequence shown here is derived from an EMBL/GenBank/DDBJ whole genome shotgun (WGS) entry which is preliminary data.</text>
</comment>
<name>A0ABU9NQ73_9FLAO</name>
<dbReference type="InterPro" id="IPR045474">
    <property type="entry name" value="GEVED"/>
</dbReference>
<dbReference type="Pfam" id="PF05572">
    <property type="entry name" value="Peptidase_M43"/>
    <property type="match status" value="1"/>
</dbReference>
<dbReference type="InterPro" id="IPR024079">
    <property type="entry name" value="MetalloPept_cat_dom_sf"/>
</dbReference>
<proteinExistence type="predicted"/>
<reference evidence="3 4" key="1">
    <citation type="submission" date="2024-03" db="EMBL/GenBank/DDBJ databases">
        <title>Two novel species of the genus Flavobacterium exhibiting potentially degradation of complex polysaccharides.</title>
        <authorList>
            <person name="Lian X."/>
        </authorList>
    </citation>
    <scope>NUCLEOTIDE SEQUENCE [LARGE SCALE GENOMIC DNA]</scope>
    <source>
        <strain evidence="3 4">N6</strain>
    </source>
</reference>
<evidence type="ECO:0000313" key="4">
    <source>
        <dbReference type="Proteomes" id="UP001468798"/>
    </source>
</evidence>
<dbReference type="EMBL" id="JBCGDP010000012">
    <property type="protein sequence ID" value="MEM0577392.1"/>
    <property type="molecule type" value="Genomic_DNA"/>
</dbReference>
<feature type="domain" description="GEVED" evidence="2">
    <location>
        <begin position="447"/>
        <end position="528"/>
    </location>
</feature>
<organism evidence="3 4">
    <name type="scientific">Flavobacterium polysaccharolyticum</name>
    <dbReference type="NCBI Taxonomy" id="3133148"/>
    <lineage>
        <taxon>Bacteria</taxon>
        <taxon>Pseudomonadati</taxon>
        <taxon>Bacteroidota</taxon>
        <taxon>Flavobacteriia</taxon>
        <taxon>Flavobacteriales</taxon>
        <taxon>Flavobacteriaceae</taxon>
        <taxon>Flavobacterium</taxon>
    </lineage>
</organism>
<sequence length="608" mass="66657">MKKTLLTGVILLGTILISHSQNSCLTDEMQKKAVSKDLTLDKKIAPNNTKSPSLDIEKFLLSKGFSIDKTGAYNGKIYTIPVVVHIIVPNNEAVGTQFNPSDLEIETWIDNCNKILNTTYGDFVYPEGNGLLDGTVMPFKLALAKRTESCEATTGIIRHYASGTTLPNYATYGLDDAKGVTADQVRTFAPHWPEASYFNIYVINGFKGNFNGGDTGFSGLPKNEDKSYDAFMTCRVATKLNAFNISILPHEIGHAVGLEHTFGKDYDFTTSPCPVAETAQNCLTVNDYVCDTAPCKPYLNPLPDNTIINPCTGSTYDGIQYNMMGYNSGRKFTLGQRERAITEFLGSRENLTLSLGATPIEDNSGGGIVSNASCEITSTNNASNFWLGPTLIQLGTINNVSLPRKTSSQVFYTDFTKKNCIDPNVYTDLTIGQAYTLQIGIVGNSQYINAWIDYNNNGSFEASELVATSGTKIAPTNGFNTNTMWSATITPPSTATINKPLRLRVRTGDEIGACDATKDGQVEDYTVTLRPSLGIKEQIAESKNIIWYSKNDNKLISNSVLGNYRIFDISGRLVQEGNNDSKETILNFSPIGVYIFQNEKINMKFTKQ</sequence>